<evidence type="ECO:0000313" key="10">
    <source>
        <dbReference type="Proteomes" id="UP001196509"/>
    </source>
</evidence>
<feature type="transmembrane region" description="Helical" evidence="7">
    <location>
        <begin position="58"/>
        <end position="77"/>
    </location>
</feature>
<dbReference type="GO" id="GO:0005886">
    <property type="term" value="C:plasma membrane"/>
    <property type="evidence" value="ECO:0007669"/>
    <property type="project" value="UniProtKB-SubCell"/>
</dbReference>
<dbReference type="Proteomes" id="UP001196509">
    <property type="component" value="Unassembled WGS sequence"/>
</dbReference>
<evidence type="ECO:0000256" key="7">
    <source>
        <dbReference type="RuleBase" id="RU369079"/>
    </source>
</evidence>
<comment type="caution">
    <text evidence="9">The sequence shown here is derived from an EMBL/GenBank/DDBJ whole genome shotgun (WGS) entry which is preliminary data.</text>
</comment>
<feature type="transmembrane region" description="Helical" evidence="7">
    <location>
        <begin position="275"/>
        <end position="296"/>
    </location>
</feature>
<keyword evidence="2" id="KW-1003">Cell membrane</keyword>
<evidence type="ECO:0000313" key="9">
    <source>
        <dbReference type="EMBL" id="MBW8637084.1"/>
    </source>
</evidence>
<comment type="similarity">
    <text evidence="7">Belongs to the TRAP transporter large permease family.</text>
</comment>
<dbReference type="InterPro" id="IPR010656">
    <property type="entry name" value="DctM"/>
</dbReference>
<dbReference type="NCBIfam" id="TIGR00786">
    <property type="entry name" value="dctM"/>
    <property type="match status" value="1"/>
</dbReference>
<evidence type="ECO:0000256" key="5">
    <source>
        <dbReference type="ARBA" id="ARBA00022989"/>
    </source>
</evidence>
<feature type="transmembrane region" description="Helical" evidence="7">
    <location>
        <begin position="138"/>
        <end position="162"/>
    </location>
</feature>
<dbReference type="Pfam" id="PF06808">
    <property type="entry name" value="DctM"/>
    <property type="match status" value="1"/>
</dbReference>
<keyword evidence="6 7" id="KW-0472">Membrane</keyword>
<accession>A0AAE2ZI02</accession>
<dbReference type="EMBL" id="JAICBX010000001">
    <property type="protein sequence ID" value="MBW8637084.1"/>
    <property type="molecule type" value="Genomic_DNA"/>
</dbReference>
<name>A0AAE2ZI02_9HYPH</name>
<sequence length="436" mass="46705">MIESLIGFAVLLALVFMRIPIALAMGIVGYVGFGMFVSFSAAGSLIANMAYETGVNYELSVVPLFVLMGNLVSRAGLSEELYNASNAFLGHRRGGLAMATIVACGGFSAVCGSSIATAATMSKVTMPSMRKFGYSDSLAAGAIASGGTLGILIPPSVILVIYGVMTESNIGKLFIAGILPGILGVLLYMAAVRFTVWRKPESGPPGDRADWSQRFRALRSTWAVIFLFVLIIGGIYGGIFTPTEAAGVGATGAFLISFLRRKLGWNDLFSVLVETIETTAMLFFVLIGAQIFSNFINYADLPNILTDWILGMTVSPYLVMALILLIYLLLGCVLESLSMILLTVPVFYPVILGLDFGMSEEMTLIWFGIIVVVVTEISLITPPIGMNVFVLKAMLPDVSTGKIFSGVTPFWVADVVRLSLLVLIPAISLMLPRFMN</sequence>
<feature type="transmembrane region" description="Helical" evidence="7">
    <location>
        <begin position="97"/>
        <end position="118"/>
    </location>
</feature>
<evidence type="ECO:0000256" key="4">
    <source>
        <dbReference type="ARBA" id="ARBA00022692"/>
    </source>
</evidence>
<feature type="transmembrane region" description="Helical" evidence="7">
    <location>
        <begin position="308"/>
        <end position="330"/>
    </location>
</feature>
<reference evidence="9" key="1">
    <citation type="submission" date="2021-08" db="EMBL/GenBank/DDBJ databases">
        <title>Hoeflea bacterium WL0058 sp. nov., isolated from the sediment.</title>
        <authorList>
            <person name="Wang L."/>
            <person name="Zhang D."/>
        </authorList>
    </citation>
    <scope>NUCLEOTIDE SEQUENCE</scope>
    <source>
        <strain evidence="9">WL0058</strain>
    </source>
</reference>
<comment type="subcellular location">
    <subcellularLocation>
        <location evidence="1 7">Cell inner membrane</location>
        <topology evidence="1 7">Multi-pass membrane protein</topology>
    </subcellularLocation>
</comment>
<keyword evidence="5 7" id="KW-1133">Transmembrane helix</keyword>
<feature type="domain" description="TRAP C4-dicarboxylate transport system permease DctM subunit" evidence="8">
    <location>
        <begin position="8"/>
        <end position="427"/>
    </location>
</feature>
<keyword evidence="3 7" id="KW-0997">Cell inner membrane</keyword>
<feature type="transmembrane region" description="Helical" evidence="7">
    <location>
        <begin position="34"/>
        <end position="51"/>
    </location>
</feature>
<evidence type="ECO:0000256" key="3">
    <source>
        <dbReference type="ARBA" id="ARBA00022519"/>
    </source>
</evidence>
<keyword evidence="7" id="KW-0813">Transport</keyword>
<feature type="transmembrane region" description="Helical" evidence="7">
    <location>
        <begin position="217"/>
        <end position="239"/>
    </location>
</feature>
<feature type="transmembrane region" description="Helical" evidence="7">
    <location>
        <begin position="364"/>
        <end position="390"/>
    </location>
</feature>
<evidence type="ECO:0000256" key="1">
    <source>
        <dbReference type="ARBA" id="ARBA00004429"/>
    </source>
</evidence>
<comment type="function">
    <text evidence="7">Part of the tripartite ATP-independent periplasmic (TRAP) transport system.</text>
</comment>
<dbReference type="PANTHER" id="PTHR33362">
    <property type="entry name" value="SIALIC ACID TRAP TRANSPORTER PERMEASE PROTEIN SIAT-RELATED"/>
    <property type="match status" value="1"/>
</dbReference>
<dbReference type="AlphaFoldDB" id="A0AAE2ZI02"/>
<gene>
    <name evidence="9" type="ORF">K1W69_07775</name>
</gene>
<proteinExistence type="inferred from homology"/>
<feature type="transmembrane region" description="Helical" evidence="7">
    <location>
        <begin position="245"/>
        <end position="263"/>
    </location>
</feature>
<dbReference type="RefSeq" id="WP_220227711.1">
    <property type="nucleotide sequence ID" value="NZ_JAICBX010000001.1"/>
</dbReference>
<keyword evidence="10" id="KW-1185">Reference proteome</keyword>
<dbReference type="PIRSF" id="PIRSF006066">
    <property type="entry name" value="HI0050"/>
    <property type="match status" value="1"/>
</dbReference>
<feature type="transmembrane region" description="Helical" evidence="7">
    <location>
        <begin position="411"/>
        <end position="431"/>
    </location>
</feature>
<dbReference type="InterPro" id="IPR004681">
    <property type="entry name" value="TRAP_DctM"/>
</dbReference>
<evidence type="ECO:0000256" key="6">
    <source>
        <dbReference type="ARBA" id="ARBA00023136"/>
    </source>
</evidence>
<dbReference type="PANTHER" id="PTHR33362:SF5">
    <property type="entry name" value="C4-DICARBOXYLATE TRAP TRANSPORTER LARGE PERMEASE PROTEIN DCTM"/>
    <property type="match status" value="1"/>
</dbReference>
<feature type="transmembrane region" description="Helical" evidence="7">
    <location>
        <begin position="174"/>
        <end position="196"/>
    </location>
</feature>
<protein>
    <recommendedName>
        <fullName evidence="7">TRAP transporter large permease protein</fullName>
    </recommendedName>
</protein>
<feature type="transmembrane region" description="Helical" evidence="7">
    <location>
        <begin position="337"/>
        <end position="358"/>
    </location>
</feature>
<comment type="subunit">
    <text evidence="7">The complex comprises the extracytoplasmic solute receptor protein and the two transmembrane proteins.</text>
</comment>
<keyword evidence="4 7" id="KW-0812">Transmembrane</keyword>
<evidence type="ECO:0000256" key="2">
    <source>
        <dbReference type="ARBA" id="ARBA00022475"/>
    </source>
</evidence>
<dbReference type="GO" id="GO:0022857">
    <property type="term" value="F:transmembrane transporter activity"/>
    <property type="evidence" value="ECO:0007669"/>
    <property type="project" value="UniProtKB-UniRule"/>
</dbReference>
<organism evidence="9 10">
    <name type="scientific">Flavimaribacter sediminis</name>
    <dbReference type="NCBI Taxonomy" id="2865987"/>
    <lineage>
        <taxon>Bacteria</taxon>
        <taxon>Pseudomonadati</taxon>
        <taxon>Pseudomonadota</taxon>
        <taxon>Alphaproteobacteria</taxon>
        <taxon>Hyphomicrobiales</taxon>
        <taxon>Rhizobiaceae</taxon>
        <taxon>Flavimaribacter</taxon>
    </lineage>
</organism>
<evidence type="ECO:0000259" key="8">
    <source>
        <dbReference type="Pfam" id="PF06808"/>
    </source>
</evidence>